<accession>A0A927W1D7</accession>
<evidence type="ECO:0000313" key="2">
    <source>
        <dbReference type="EMBL" id="MBE6058673.1"/>
    </source>
</evidence>
<dbReference type="Proteomes" id="UP000768462">
    <property type="component" value="Unassembled WGS sequence"/>
</dbReference>
<dbReference type="AlphaFoldDB" id="A0A927W1D7"/>
<gene>
    <name evidence="2" type="ORF">E7215_00655</name>
</gene>
<feature type="transmembrane region" description="Helical" evidence="1">
    <location>
        <begin position="157"/>
        <end position="177"/>
    </location>
</feature>
<keyword evidence="1" id="KW-1133">Transmembrane helix</keyword>
<dbReference type="InterPro" id="IPR021359">
    <property type="entry name" value="DUF2812"/>
</dbReference>
<dbReference type="Pfam" id="PF11193">
    <property type="entry name" value="DUF2812"/>
    <property type="match status" value="1"/>
</dbReference>
<proteinExistence type="predicted"/>
<keyword evidence="1" id="KW-0472">Membrane</keyword>
<keyword evidence="1" id="KW-0812">Transmembrane</keyword>
<sequence length="215" mass="25582">MNLKGGKKVIKKFRFFLDPIEGQERWLNNIAKQGYKLESVSQRGCLYTFSKEKDNHYIYTVELVSNRSNEYIDNYIKELNDFGIKCFIKGSNIGQYSFGKFKLRPFIKESKSKVATSKNINRELLILEKPKENDEDKFEIYTDVEDIKKYYSNMVSLFSYFTLIPSLFLLLVLYDLLWKGNYNTLELKIILAIVLFIFTVFWGYKSLYYKKKIQK</sequence>
<feature type="transmembrane region" description="Helical" evidence="1">
    <location>
        <begin position="189"/>
        <end position="208"/>
    </location>
</feature>
<evidence type="ECO:0000313" key="3">
    <source>
        <dbReference type="Proteomes" id="UP000768462"/>
    </source>
</evidence>
<reference evidence="2" key="1">
    <citation type="submission" date="2019-04" db="EMBL/GenBank/DDBJ databases">
        <title>Evolution of Biomass-Degrading Anaerobic Consortia Revealed by Metagenomics.</title>
        <authorList>
            <person name="Peng X."/>
        </authorList>
    </citation>
    <scope>NUCLEOTIDE SEQUENCE</scope>
    <source>
        <strain evidence="2">SIG254</strain>
    </source>
</reference>
<organism evidence="2 3">
    <name type="scientific">Clostridium sulfidigenes</name>
    <dbReference type="NCBI Taxonomy" id="318464"/>
    <lineage>
        <taxon>Bacteria</taxon>
        <taxon>Bacillati</taxon>
        <taxon>Bacillota</taxon>
        <taxon>Clostridia</taxon>
        <taxon>Eubacteriales</taxon>
        <taxon>Clostridiaceae</taxon>
        <taxon>Clostridium</taxon>
    </lineage>
</organism>
<evidence type="ECO:0000256" key="1">
    <source>
        <dbReference type="SAM" id="Phobius"/>
    </source>
</evidence>
<comment type="caution">
    <text evidence="2">The sequence shown here is derived from an EMBL/GenBank/DDBJ whole genome shotgun (WGS) entry which is preliminary data.</text>
</comment>
<protein>
    <submittedName>
        <fullName evidence="2">DUF2812 domain-containing protein</fullName>
    </submittedName>
</protein>
<name>A0A927W1D7_9CLOT</name>
<dbReference type="EMBL" id="SVCM01000008">
    <property type="protein sequence ID" value="MBE6058673.1"/>
    <property type="molecule type" value="Genomic_DNA"/>
</dbReference>